<keyword evidence="2" id="KW-1185">Reference proteome</keyword>
<protein>
    <submittedName>
        <fullName evidence="1">Uncharacterized protein</fullName>
    </submittedName>
</protein>
<name>A0ABT9XN74_9BACL</name>
<evidence type="ECO:0000313" key="2">
    <source>
        <dbReference type="Proteomes" id="UP001232973"/>
    </source>
</evidence>
<gene>
    <name evidence="1" type="ORF">J2S03_003456</name>
</gene>
<dbReference type="Proteomes" id="UP001232973">
    <property type="component" value="Unassembled WGS sequence"/>
</dbReference>
<organism evidence="1 2">
    <name type="scientific">Alicyclobacillus cycloheptanicus</name>
    <dbReference type="NCBI Taxonomy" id="1457"/>
    <lineage>
        <taxon>Bacteria</taxon>
        <taxon>Bacillati</taxon>
        <taxon>Bacillota</taxon>
        <taxon>Bacilli</taxon>
        <taxon>Bacillales</taxon>
        <taxon>Alicyclobacillaceae</taxon>
        <taxon>Alicyclobacillus</taxon>
    </lineage>
</organism>
<proteinExistence type="predicted"/>
<comment type="caution">
    <text evidence="1">The sequence shown here is derived from an EMBL/GenBank/DDBJ whole genome shotgun (WGS) entry which is preliminary data.</text>
</comment>
<evidence type="ECO:0000313" key="1">
    <source>
        <dbReference type="EMBL" id="MDQ0191585.1"/>
    </source>
</evidence>
<dbReference type="RefSeq" id="WP_274457011.1">
    <property type="nucleotide sequence ID" value="NZ_CP067097.1"/>
</dbReference>
<reference evidence="1 2" key="1">
    <citation type="submission" date="2023-07" db="EMBL/GenBank/DDBJ databases">
        <title>Genomic Encyclopedia of Type Strains, Phase IV (KMG-IV): sequencing the most valuable type-strain genomes for metagenomic binning, comparative biology and taxonomic classification.</title>
        <authorList>
            <person name="Goeker M."/>
        </authorList>
    </citation>
    <scope>NUCLEOTIDE SEQUENCE [LARGE SCALE GENOMIC DNA]</scope>
    <source>
        <strain evidence="1 2">DSM 4006</strain>
    </source>
</reference>
<sequence length="241" mass="27453">MDARAEAFVRRVQQYVAEGITMGEVAAREGIAYASVLQRLRRCGFRYDRYTMDIVPLSQMPGQHIVEGNPLPARAVHVVESLRLVNSDPDEVARRFDFRDVEEMAGYLKLNGMVWSTDLNDYVPTKKFPHTEKSTGGTTEMFALIDALASFLIRPSTVKENGRDVMPAKRIHQLDKPATIPRYRTGARRLPKTLTMALNLQQLLGKVSRECNMKQSEVFEVAFIDFCIKYGYEEDVRNLLC</sequence>
<accession>A0ABT9XN74</accession>
<dbReference type="EMBL" id="JAUSTP010000057">
    <property type="protein sequence ID" value="MDQ0191585.1"/>
    <property type="molecule type" value="Genomic_DNA"/>
</dbReference>